<dbReference type="RefSeq" id="WP_101741226.1">
    <property type="nucleotide sequence ID" value="NZ_CP083648.1"/>
</dbReference>
<gene>
    <name evidence="1" type="ORF">HC138_09120</name>
</gene>
<dbReference type="EMBL" id="JAAUVV010000019">
    <property type="protein sequence ID" value="NJJ04505.1"/>
    <property type="molecule type" value="Genomic_DNA"/>
</dbReference>
<dbReference type="Proteomes" id="UP000591626">
    <property type="component" value="Unassembled WGS sequence"/>
</dbReference>
<organism evidence="1 2">
    <name type="scientific">Corynebacterium coyleae</name>
    <dbReference type="NCBI Taxonomy" id="53374"/>
    <lineage>
        <taxon>Bacteria</taxon>
        <taxon>Bacillati</taxon>
        <taxon>Actinomycetota</taxon>
        <taxon>Actinomycetes</taxon>
        <taxon>Mycobacteriales</taxon>
        <taxon>Corynebacteriaceae</taxon>
        <taxon>Corynebacterium</taxon>
    </lineage>
</organism>
<sequence>MIDVAARAVEHTREALPERLWSNRVVVYGDEAMVMPEETVPMVVGDAPAWVTPTEVVALSSNADTWPEWYWQVCEDDSAWVTVTQH</sequence>
<proteinExistence type="predicted"/>
<evidence type="ECO:0000313" key="2">
    <source>
        <dbReference type="Proteomes" id="UP000591626"/>
    </source>
</evidence>
<dbReference type="AlphaFoldDB" id="A0AAP7CCU3"/>
<name>A0AAP7CCU3_9CORY</name>
<comment type="caution">
    <text evidence="1">The sequence shown here is derived from an EMBL/GenBank/DDBJ whole genome shotgun (WGS) entry which is preliminary data.</text>
</comment>
<protein>
    <submittedName>
        <fullName evidence="1">Uncharacterized protein</fullName>
    </submittedName>
</protein>
<evidence type="ECO:0000313" key="1">
    <source>
        <dbReference type="EMBL" id="NJJ04505.1"/>
    </source>
</evidence>
<accession>A0AAP7CCU3</accession>
<reference evidence="1 2" key="1">
    <citation type="submission" date="2020-03" db="EMBL/GenBank/DDBJ databases">
        <title>Draft genome sequences of bacterial isolates from the female urobiome.</title>
        <authorList>
            <person name="Miller-Ensminger T."/>
            <person name="Wolfe A.J."/>
            <person name="Putonti C."/>
        </authorList>
    </citation>
    <scope>NUCLEOTIDE SEQUENCE [LARGE SCALE GENOMIC DNA]</scope>
    <source>
        <strain evidence="1 2">UMB8490</strain>
    </source>
</reference>